<dbReference type="InterPro" id="IPR042082">
    <property type="entry name" value="CST_Stn1_wHTH1_sf"/>
</dbReference>
<proteinExistence type="predicted"/>
<dbReference type="InterPro" id="IPR036388">
    <property type="entry name" value="WH-like_DNA-bd_sf"/>
</dbReference>
<dbReference type="GeneID" id="100378398"/>
<dbReference type="InterPro" id="IPR036390">
    <property type="entry name" value="WH_DNA-bd_sf"/>
</dbReference>
<dbReference type="InterPro" id="IPR012340">
    <property type="entry name" value="NA-bd_OB-fold"/>
</dbReference>
<evidence type="ECO:0000256" key="1">
    <source>
        <dbReference type="ARBA" id="ARBA00004123"/>
    </source>
</evidence>
<dbReference type="Gene3D" id="1.10.10.980">
    <property type="entry name" value="CST, Suppressor of Cdc13 homolog, complex subunit STN1, N-terminal domain"/>
    <property type="match status" value="1"/>
</dbReference>
<dbReference type="InterPro" id="IPR015253">
    <property type="entry name" value="CST_STN1_C"/>
</dbReference>
<keyword evidence="7" id="KW-0539">Nucleus</keyword>
<evidence type="ECO:0000313" key="12">
    <source>
        <dbReference type="RefSeq" id="XP_002741122.1"/>
    </source>
</evidence>
<dbReference type="Pfam" id="PF10451">
    <property type="entry name" value="Stn1"/>
    <property type="match status" value="1"/>
</dbReference>
<evidence type="ECO:0000256" key="2">
    <source>
        <dbReference type="ARBA" id="ARBA00004574"/>
    </source>
</evidence>
<dbReference type="InterPro" id="IPR018856">
    <property type="entry name" value="Stn1_N"/>
</dbReference>
<feature type="domain" description="CST complex subunit Stn1 N-terminal" evidence="10">
    <location>
        <begin position="51"/>
        <end position="100"/>
    </location>
</feature>
<keyword evidence="11" id="KW-1185">Reference proteome</keyword>
<dbReference type="Pfam" id="PF09170">
    <property type="entry name" value="STN1_2"/>
    <property type="match status" value="1"/>
</dbReference>
<evidence type="ECO:0000259" key="10">
    <source>
        <dbReference type="Pfam" id="PF10451"/>
    </source>
</evidence>
<dbReference type="Gene3D" id="1.10.10.10">
    <property type="entry name" value="Winged helix-like DNA-binding domain superfamily/Winged helix DNA-binding domain"/>
    <property type="match status" value="1"/>
</dbReference>
<name>A0ABM0GZX7_SACKO</name>
<dbReference type="Proteomes" id="UP000694865">
    <property type="component" value="Unplaced"/>
</dbReference>
<comment type="subcellular location">
    <subcellularLocation>
        <location evidence="2">Chromosome</location>
        <location evidence="2">Telomere</location>
    </subcellularLocation>
    <subcellularLocation>
        <location evidence="1">Nucleus</location>
    </subcellularLocation>
</comment>
<keyword evidence="4" id="KW-0158">Chromosome</keyword>
<protein>
    <recommendedName>
        <fullName evidence="3">CST complex subunit STN1</fullName>
    </recommendedName>
    <alternativeName>
        <fullName evidence="8">Suppressor of cdc thirteen homolog</fullName>
    </alternativeName>
</protein>
<reference evidence="12" key="1">
    <citation type="submission" date="2025-08" db="UniProtKB">
        <authorList>
            <consortium name="RefSeq"/>
        </authorList>
    </citation>
    <scope>IDENTIFICATION</scope>
    <source>
        <tissue evidence="12">Testes</tissue>
    </source>
</reference>
<evidence type="ECO:0000256" key="6">
    <source>
        <dbReference type="ARBA" id="ARBA00023125"/>
    </source>
</evidence>
<dbReference type="InterPro" id="IPR040260">
    <property type="entry name" value="RFA2-like"/>
</dbReference>
<evidence type="ECO:0000256" key="8">
    <source>
        <dbReference type="ARBA" id="ARBA00030039"/>
    </source>
</evidence>
<accession>A0ABM0GZX7</accession>
<dbReference type="Gene3D" id="2.40.50.140">
    <property type="entry name" value="Nucleic acid-binding proteins"/>
    <property type="match status" value="1"/>
</dbReference>
<evidence type="ECO:0000313" key="11">
    <source>
        <dbReference type="Proteomes" id="UP000694865"/>
    </source>
</evidence>
<dbReference type="PANTHER" id="PTHR13989">
    <property type="entry name" value="REPLICATION PROTEIN A-RELATED"/>
    <property type="match status" value="1"/>
</dbReference>
<evidence type="ECO:0000256" key="4">
    <source>
        <dbReference type="ARBA" id="ARBA00022454"/>
    </source>
</evidence>
<dbReference type="SUPFAM" id="SSF46785">
    <property type="entry name" value="Winged helix' DNA-binding domain"/>
    <property type="match status" value="1"/>
</dbReference>
<dbReference type="RefSeq" id="XP_002741122.1">
    <property type="nucleotide sequence ID" value="XM_002741076.2"/>
</dbReference>
<dbReference type="PANTHER" id="PTHR13989:SF33">
    <property type="entry name" value="CST COMPLEX SUBUNIT STN1"/>
    <property type="match status" value="1"/>
</dbReference>
<dbReference type="SUPFAM" id="SSF50249">
    <property type="entry name" value="Nucleic acid-binding proteins"/>
    <property type="match status" value="1"/>
</dbReference>
<evidence type="ECO:0000256" key="5">
    <source>
        <dbReference type="ARBA" id="ARBA00022895"/>
    </source>
</evidence>
<sequence length="393" mass="45195">MASPCQQAAAMGEYQPRLHWGLDPVHCSSVKFYIKDVLEMSEYPTCPGAYAYLNHPVIKVDIMGYVVEVDEKTRFISYSIDDGTGAIRCVCWKPKQTSSADMRFDETFKVYCASNDVSFNNSISTLECLNELANSVSESKSEHVLKLGDFVHIRGKVKEYKKVRDISVSYSKKIDDPTGSIEMARMLELPTLYENVYDKPFLLPRELAEEIESLKEERQTGLKTEERIVRELQEKVINFLKINNINSFEITDLQTVSDLIDIAQQPCKEYTQITETSMRKKATATQIHTIFKKVVHVLEELGIAYKESYKYKVVQDGDHLEKTIVNIIQQDSQKPKYKEKGCHYMHVVDCLHQYQQYKKVTMTTVLQILDKLESQSDVISTSHRHYIAFSNSS</sequence>
<evidence type="ECO:0000256" key="7">
    <source>
        <dbReference type="ARBA" id="ARBA00023242"/>
    </source>
</evidence>
<feature type="domain" description="Stn1 C-terminal" evidence="9">
    <location>
        <begin position="229"/>
        <end position="389"/>
    </location>
</feature>
<gene>
    <name evidence="12" type="primary">LOC100378398</name>
</gene>
<organism evidence="11 12">
    <name type="scientific">Saccoglossus kowalevskii</name>
    <name type="common">Acorn worm</name>
    <dbReference type="NCBI Taxonomy" id="10224"/>
    <lineage>
        <taxon>Eukaryota</taxon>
        <taxon>Metazoa</taxon>
        <taxon>Hemichordata</taxon>
        <taxon>Enteropneusta</taxon>
        <taxon>Harrimaniidae</taxon>
        <taxon>Saccoglossus</taxon>
    </lineage>
</organism>
<evidence type="ECO:0000259" key="9">
    <source>
        <dbReference type="Pfam" id="PF09170"/>
    </source>
</evidence>
<keyword evidence="6" id="KW-0238">DNA-binding</keyword>
<keyword evidence="5" id="KW-0779">Telomere</keyword>
<evidence type="ECO:0000256" key="3">
    <source>
        <dbReference type="ARBA" id="ARBA00017411"/>
    </source>
</evidence>